<feature type="compositionally biased region" description="Polar residues" evidence="1">
    <location>
        <begin position="17"/>
        <end position="26"/>
    </location>
</feature>
<accession>A0A9P5GJ74</accession>
<evidence type="ECO:0000313" key="3">
    <source>
        <dbReference type="Proteomes" id="UP000701341"/>
    </source>
</evidence>
<feature type="region of interest" description="Disordered" evidence="1">
    <location>
        <begin position="1"/>
        <end position="27"/>
    </location>
</feature>
<dbReference type="OrthoDB" id="4358152at2759"/>
<name>A0A9P5GJ74_PENCR</name>
<gene>
    <name evidence="2" type="ORF">PCG10_005745</name>
</gene>
<dbReference type="AlphaFoldDB" id="A0A9P5GJ74"/>
<reference evidence="2" key="1">
    <citation type="submission" date="2020-02" db="EMBL/GenBank/DDBJ databases">
        <authorList>
            <person name="Lichtner F.J."/>
        </authorList>
    </citation>
    <scope>NUCLEOTIDE SEQUENCE</scope>
    <source>
        <strain evidence="2">G10</strain>
    </source>
</reference>
<protein>
    <submittedName>
        <fullName evidence="2">Uncharacterized protein</fullName>
    </submittedName>
</protein>
<sequence>MSSYRPHRSYHFPDANQHVTGTSEGMDTQLDDWSVDVHNEDDMDTRSGRWSPAFFDFDWDQAMANYTPGMTIELSLPNVPSVSKLSSSFSTKCTVSPPQVVPDRFGSLPWFALEEILFHLPDLTTLHQLCQASPAVYQYLGDKTGVFPNVVEKITDSWIEPYSMEPSYTNPRALLYKILRQPDRGYDEDTRALFRTLVYLWWKEDAVARGVPADGNPVPNDFNNSFLYNLNIGGGSWDPPTTIGEVPLPASTPPKILRHLISLASRIRTDAHAFFHAAMGHLKTRKIKELKYKKAPWKQNGTSLPNAIAVDNSGGDWPLSWLEEQRLTLALLKPYVFSVLRRVVCEKKILTTNAPTPYPIRPHYSTTLEDLEKNALVDYWRPFTHFDETESAPLEQLETIITWRDTQIWLNGELRKQNPKFATCCREFRGLSHKQFRTGLVNLQHKTLSAVFVAQNSTHPLVRDAGLRGNFHKFGVSFWDNDRTIALGLAIEKMHREVDLKDLACRWLTLLLSTKCSRGSGQKRPNKFRSGLTAIPVDM</sequence>
<dbReference type="Proteomes" id="UP000701341">
    <property type="component" value="Unassembled WGS sequence"/>
</dbReference>
<feature type="compositionally biased region" description="Basic residues" evidence="1">
    <location>
        <begin position="1"/>
        <end position="10"/>
    </location>
</feature>
<organism evidence="2 3">
    <name type="scientific">Penicillium crustosum</name>
    <name type="common">Blue mold fungus</name>
    <dbReference type="NCBI Taxonomy" id="36656"/>
    <lineage>
        <taxon>Eukaryota</taxon>
        <taxon>Fungi</taxon>
        <taxon>Dikarya</taxon>
        <taxon>Ascomycota</taxon>
        <taxon>Pezizomycotina</taxon>
        <taxon>Eurotiomycetes</taxon>
        <taxon>Eurotiomycetidae</taxon>
        <taxon>Eurotiales</taxon>
        <taxon>Aspergillaceae</taxon>
        <taxon>Penicillium</taxon>
    </lineage>
</organism>
<keyword evidence="3" id="KW-1185">Reference proteome</keyword>
<comment type="caution">
    <text evidence="2">The sequence shown here is derived from an EMBL/GenBank/DDBJ whole genome shotgun (WGS) entry which is preliminary data.</text>
</comment>
<evidence type="ECO:0000313" key="2">
    <source>
        <dbReference type="EMBL" id="KAF7524485.1"/>
    </source>
</evidence>
<proteinExistence type="predicted"/>
<evidence type="ECO:0000256" key="1">
    <source>
        <dbReference type="SAM" id="MobiDB-lite"/>
    </source>
</evidence>
<dbReference type="EMBL" id="JAAOZQ010000036">
    <property type="protein sequence ID" value="KAF7524485.1"/>
    <property type="molecule type" value="Genomic_DNA"/>
</dbReference>